<protein>
    <submittedName>
        <fullName evidence="2">Uncharacterized protein</fullName>
    </submittedName>
</protein>
<dbReference type="InterPro" id="IPR029063">
    <property type="entry name" value="SAM-dependent_MTases_sf"/>
</dbReference>
<evidence type="ECO:0000313" key="2">
    <source>
        <dbReference type="EMBL" id="MBS3061841.1"/>
    </source>
</evidence>
<reference evidence="2" key="2">
    <citation type="submission" date="2021-05" db="EMBL/GenBank/DDBJ databases">
        <title>Protein family content uncovers lineage relationships and bacterial pathway maintenance mechanisms in DPANN archaea.</title>
        <authorList>
            <person name="Castelle C.J."/>
            <person name="Meheust R."/>
            <person name="Jaffe A.L."/>
            <person name="Seitz K."/>
            <person name="Gong X."/>
            <person name="Baker B.J."/>
            <person name="Banfield J.F."/>
        </authorList>
    </citation>
    <scope>NUCLEOTIDE SEQUENCE</scope>
    <source>
        <strain evidence="2">RIFCSPLOWO2_01_FULL_AR10_48_17</strain>
    </source>
</reference>
<evidence type="ECO:0000313" key="3">
    <source>
        <dbReference type="Proteomes" id="UP000675968"/>
    </source>
</evidence>
<dbReference type="SUPFAM" id="SSF53335">
    <property type="entry name" value="S-adenosyl-L-methionine-dependent methyltransferases"/>
    <property type="match status" value="1"/>
</dbReference>
<gene>
    <name evidence="2" type="ORF">J4215_04645</name>
</gene>
<comment type="caution">
    <text evidence="2">The sequence shown here is derived from an EMBL/GenBank/DDBJ whole genome shotgun (WGS) entry which is preliminary data.</text>
</comment>
<accession>A0A8T4L4U1</accession>
<proteinExistence type="predicted"/>
<organism evidence="2 3">
    <name type="scientific">Candidatus Iainarchaeum sp</name>
    <dbReference type="NCBI Taxonomy" id="3101447"/>
    <lineage>
        <taxon>Archaea</taxon>
        <taxon>Candidatus Iainarchaeota</taxon>
        <taxon>Candidatus Iainarchaeia</taxon>
        <taxon>Candidatus Iainarchaeales</taxon>
        <taxon>Candidatus Iainarchaeaceae</taxon>
        <taxon>Candidatus Iainarchaeum</taxon>
    </lineage>
</organism>
<dbReference type="Gene3D" id="3.40.50.150">
    <property type="entry name" value="Vaccinia Virus protein VP39"/>
    <property type="match status" value="1"/>
</dbReference>
<feature type="region of interest" description="Disordered" evidence="1">
    <location>
        <begin position="1"/>
        <end position="22"/>
    </location>
</feature>
<name>A0A8T4L4U1_9ARCH</name>
<dbReference type="AlphaFoldDB" id="A0A8T4L4U1"/>
<sequence length="223" mass="25972">MPQPKKRTALIQRRQNQRKKQSRLLKLSEYDRKLILQERRFHQLDPVPNIYTTQERTLRQVNKEHGKNFSEIVRKLAKKFPKRPVEILDEGTGHSKFLQELAQQHRMPSMRFTTTDIRDIGKPVHDAAPEELVAKFGKNRFHLIVSTWGGTHFSPVRKEKALVNIIASLVSGGMASVCVSNESDDNNPVRIAQKLARKLKNVSIRVEPQYRDPRYRVLSIHKR</sequence>
<evidence type="ECO:0000256" key="1">
    <source>
        <dbReference type="SAM" id="MobiDB-lite"/>
    </source>
</evidence>
<dbReference type="EMBL" id="JAGVWC010000010">
    <property type="protein sequence ID" value="MBS3061841.1"/>
    <property type="molecule type" value="Genomic_DNA"/>
</dbReference>
<reference evidence="2" key="1">
    <citation type="submission" date="2021-03" db="EMBL/GenBank/DDBJ databases">
        <authorList>
            <person name="Jaffe A."/>
        </authorList>
    </citation>
    <scope>NUCLEOTIDE SEQUENCE</scope>
    <source>
        <strain evidence="2">RIFCSPLOWO2_01_FULL_AR10_48_17</strain>
    </source>
</reference>
<dbReference type="Proteomes" id="UP000675968">
    <property type="component" value="Unassembled WGS sequence"/>
</dbReference>